<dbReference type="PANTHER" id="PTHR44307">
    <property type="entry name" value="PHOSPHOETHANOLAMINE METHYLTRANSFERASE"/>
    <property type="match status" value="1"/>
</dbReference>
<sequence>MEILNPSTPEKIIKLGKLLKLEEGKRVIDFGCGCAEPLTLWAEEFGITGIGIDISEDFCDRARQKLASSGLSDRIEIVCSNGADYIFEEGAFDAATCIGSTFIFGGWQQTLQVLKRAIRQNGRLGIGETHWLSNQVHPEYAQKQTTTHTETELTQFARDEGLELEYIIRASYDDWDRYISDGWYGLVRWLEDNPTHADYEQVFKHFRADQDDYLQFQRQYMGWAMYCLAPRKSR</sequence>
<evidence type="ECO:0000313" key="7">
    <source>
        <dbReference type="EMBL" id="AEB68602.1"/>
    </source>
</evidence>
<feature type="domain" description="Methyltransferase" evidence="6">
    <location>
        <begin position="27"/>
        <end position="122"/>
    </location>
</feature>
<dbReference type="GO" id="GO:0032259">
    <property type="term" value="P:methylation"/>
    <property type="evidence" value="ECO:0007669"/>
    <property type="project" value="UniProtKB-KW"/>
</dbReference>
<comment type="pathway">
    <text evidence="4">Phospholipid metabolism.</text>
</comment>
<dbReference type="GO" id="GO:0000234">
    <property type="term" value="F:phosphoethanolamine N-methyltransferase activity"/>
    <property type="evidence" value="ECO:0007669"/>
    <property type="project" value="UniProtKB-EC"/>
</dbReference>
<proteinExistence type="predicted"/>
<dbReference type="Pfam" id="PF13649">
    <property type="entry name" value="Methyltransf_25"/>
    <property type="match status" value="1"/>
</dbReference>
<evidence type="ECO:0000259" key="6">
    <source>
        <dbReference type="Pfam" id="PF13649"/>
    </source>
</evidence>
<protein>
    <submittedName>
        <fullName evidence="7">Methyltransferase, putative</fullName>
    </submittedName>
</protein>
<name>F4BX46_METSG</name>
<dbReference type="SUPFAM" id="SSF53335">
    <property type="entry name" value="S-adenosyl-L-methionine-dependent methyltransferases"/>
    <property type="match status" value="1"/>
</dbReference>
<dbReference type="HOGENOM" id="CLU_037315_0_0_2"/>
<evidence type="ECO:0000313" key="8">
    <source>
        <dbReference type="Proteomes" id="UP000007807"/>
    </source>
</evidence>
<organism evidence="7 8">
    <name type="scientific">Methanothrix soehngenii (strain ATCC 5969 / DSM 3671 / JCM 10134 / NBRC 103675 / OCM 69 / GP-6)</name>
    <name type="common">Methanosaeta concilii</name>
    <dbReference type="NCBI Taxonomy" id="990316"/>
    <lineage>
        <taxon>Archaea</taxon>
        <taxon>Methanobacteriati</taxon>
        <taxon>Methanobacteriota</taxon>
        <taxon>Stenosarchaea group</taxon>
        <taxon>Methanomicrobia</taxon>
        <taxon>Methanotrichales</taxon>
        <taxon>Methanotrichaceae</taxon>
        <taxon>Methanothrix</taxon>
    </lineage>
</organism>
<keyword evidence="3 7" id="KW-0808">Transferase</keyword>
<keyword evidence="8" id="KW-1185">Reference proteome</keyword>
<keyword evidence="2 7" id="KW-0489">Methyltransferase</keyword>
<comment type="pathway">
    <text evidence="1">Lipid metabolism.</text>
</comment>
<evidence type="ECO:0000256" key="1">
    <source>
        <dbReference type="ARBA" id="ARBA00005189"/>
    </source>
</evidence>
<evidence type="ECO:0000256" key="4">
    <source>
        <dbReference type="ARBA" id="ARBA00025707"/>
    </source>
</evidence>
<dbReference type="Gene3D" id="3.40.50.150">
    <property type="entry name" value="Vaccinia Virus protein VP39"/>
    <property type="match status" value="1"/>
</dbReference>
<gene>
    <name evidence="7" type="ordered locus">MCON_2049</name>
</gene>
<dbReference type="STRING" id="990316.MCON_2049"/>
<dbReference type="Proteomes" id="UP000007807">
    <property type="component" value="Chromosome"/>
</dbReference>
<comment type="catalytic activity">
    <reaction evidence="5">
        <text>phosphoethanolamine + S-adenosyl-L-methionine = N-methylethanolamine phosphate + S-adenosyl-L-homocysteine + H(+)</text>
        <dbReference type="Rhea" id="RHEA:20365"/>
        <dbReference type="ChEBI" id="CHEBI:15378"/>
        <dbReference type="ChEBI" id="CHEBI:57781"/>
        <dbReference type="ChEBI" id="CHEBI:57856"/>
        <dbReference type="ChEBI" id="CHEBI:58190"/>
        <dbReference type="ChEBI" id="CHEBI:59789"/>
        <dbReference type="EC" id="2.1.1.103"/>
    </reaction>
    <physiologicalReaction direction="left-to-right" evidence="5">
        <dbReference type="Rhea" id="RHEA:20366"/>
    </physiologicalReaction>
</comment>
<evidence type="ECO:0000256" key="5">
    <source>
        <dbReference type="ARBA" id="ARBA00047622"/>
    </source>
</evidence>
<dbReference type="PANTHER" id="PTHR44307:SF2">
    <property type="entry name" value="PHOSPHOETHANOLAMINE METHYLTRANSFERASE ISOFORM X1"/>
    <property type="match status" value="1"/>
</dbReference>
<dbReference type="KEGG" id="mcj:MCON_2049"/>
<evidence type="ECO:0000256" key="3">
    <source>
        <dbReference type="ARBA" id="ARBA00022679"/>
    </source>
</evidence>
<dbReference type="AlphaFoldDB" id="F4BX46"/>
<dbReference type="InParanoid" id="F4BX46"/>
<reference evidence="7 8" key="1">
    <citation type="journal article" date="2011" name="J. Bacteriol.">
        <title>Complete genome sequence of Methanosaeta concilii, a specialist in aceticlastic methanogenesis.</title>
        <authorList>
            <person name="Barber R.D."/>
            <person name="Zhang L."/>
            <person name="Harnack M."/>
            <person name="Olson M.V."/>
            <person name="Kaul R."/>
            <person name="Ingram-Smith C."/>
            <person name="Smith K.S."/>
        </authorList>
    </citation>
    <scope>NUCLEOTIDE SEQUENCE [LARGE SCALE GENOMIC DNA]</scope>
    <source>
        <strain evidence="8">ATCC 5969 / DSM 3671 / JCM 10134 / NBRC 103675 / OCM 69 / GP-6</strain>
    </source>
</reference>
<dbReference type="InterPro" id="IPR041698">
    <property type="entry name" value="Methyltransf_25"/>
</dbReference>
<dbReference type="InterPro" id="IPR029063">
    <property type="entry name" value="SAM-dependent_MTases_sf"/>
</dbReference>
<dbReference type="CDD" id="cd02440">
    <property type="entry name" value="AdoMet_MTases"/>
    <property type="match status" value="1"/>
</dbReference>
<accession>F4BX46</accession>
<dbReference type="EMBL" id="CP002565">
    <property type="protein sequence ID" value="AEB68602.1"/>
    <property type="molecule type" value="Genomic_DNA"/>
</dbReference>
<evidence type="ECO:0000256" key="2">
    <source>
        <dbReference type="ARBA" id="ARBA00022603"/>
    </source>
</evidence>